<evidence type="ECO:0000313" key="2">
    <source>
        <dbReference type="Proteomes" id="UP000054321"/>
    </source>
</evidence>
<name>A0A0C3H7I4_OIDMZ</name>
<organism evidence="1 2">
    <name type="scientific">Oidiodendron maius (strain Zn)</name>
    <dbReference type="NCBI Taxonomy" id="913774"/>
    <lineage>
        <taxon>Eukaryota</taxon>
        <taxon>Fungi</taxon>
        <taxon>Dikarya</taxon>
        <taxon>Ascomycota</taxon>
        <taxon>Pezizomycotina</taxon>
        <taxon>Leotiomycetes</taxon>
        <taxon>Leotiomycetes incertae sedis</taxon>
        <taxon>Myxotrichaceae</taxon>
        <taxon>Oidiodendron</taxon>
    </lineage>
</organism>
<keyword evidence="2" id="KW-1185">Reference proteome</keyword>
<accession>A0A0C3H7I4</accession>
<dbReference type="InParanoid" id="A0A0C3H7I4"/>
<reference evidence="2" key="2">
    <citation type="submission" date="2015-01" db="EMBL/GenBank/DDBJ databases">
        <title>Evolutionary Origins and Diversification of the Mycorrhizal Mutualists.</title>
        <authorList>
            <consortium name="DOE Joint Genome Institute"/>
            <consortium name="Mycorrhizal Genomics Consortium"/>
            <person name="Kohler A."/>
            <person name="Kuo A."/>
            <person name="Nagy L.G."/>
            <person name="Floudas D."/>
            <person name="Copeland A."/>
            <person name="Barry K.W."/>
            <person name="Cichocki N."/>
            <person name="Veneault-Fourrey C."/>
            <person name="LaButti K."/>
            <person name="Lindquist E.A."/>
            <person name="Lipzen A."/>
            <person name="Lundell T."/>
            <person name="Morin E."/>
            <person name="Murat C."/>
            <person name="Riley R."/>
            <person name="Ohm R."/>
            <person name="Sun H."/>
            <person name="Tunlid A."/>
            <person name="Henrissat B."/>
            <person name="Grigoriev I.V."/>
            <person name="Hibbett D.S."/>
            <person name="Martin F."/>
        </authorList>
    </citation>
    <scope>NUCLEOTIDE SEQUENCE [LARGE SCALE GENOMIC DNA]</scope>
    <source>
        <strain evidence="2">Zn</strain>
    </source>
</reference>
<gene>
    <name evidence="1" type="ORF">OIDMADRAFT_18199</name>
</gene>
<sequence length="65" mass="7617">MAGEESVEQTPILSKVNAPFSYFYRDMRSAEEKERDEPMLVRRYYAGRPTRLIRKVGIHTLEAPE</sequence>
<dbReference type="HOGENOM" id="CLU_2850295_0_0_1"/>
<evidence type="ECO:0000313" key="1">
    <source>
        <dbReference type="EMBL" id="KIN04126.1"/>
    </source>
</evidence>
<dbReference type="AlphaFoldDB" id="A0A0C3H7I4"/>
<reference evidence="1 2" key="1">
    <citation type="submission" date="2014-04" db="EMBL/GenBank/DDBJ databases">
        <authorList>
            <consortium name="DOE Joint Genome Institute"/>
            <person name="Kuo A."/>
            <person name="Martino E."/>
            <person name="Perotto S."/>
            <person name="Kohler A."/>
            <person name="Nagy L.G."/>
            <person name="Floudas D."/>
            <person name="Copeland A."/>
            <person name="Barry K.W."/>
            <person name="Cichocki N."/>
            <person name="Veneault-Fourrey C."/>
            <person name="LaButti K."/>
            <person name="Lindquist E.A."/>
            <person name="Lipzen A."/>
            <person name="Lundell T."/>
            <person name="Morin E."/>
            <person name="Murat C."/>
            <person name="Sun H."/>
            <person name="Tunlid A."/>
            <person name="Henrissat B."/>
            <person name="Grigoriev I.V."/>
            <person name="Hibbett D.S."/>
            <person name="Martin F."/>
            <person name="Nordberg H.P."/>
            <person name="Cantor M.N."/>
            <person name="Hua S.X."/>
        </authorList>
    </citation>
    <scope>NUCLEOTIDE SEQUENCE [LARGE SCALE GENOMIC DNA]</scope>
    <source>
        <strain evidence="1 2">Zn</strain>
    </source>
</reference>
<proteinExistence type="predicted"/>
<dbReference type="EMBL" id="KN832873">
    <property type="protein sequence ID" value="KIN04126.1"/>
    <property type="molecule type" value="Genomic_DNA"/>
</dbReference>
<protein>
    <submittedName>
        <fullName evidence="1">Uncharacterized protein</fullName>
    </submittedName>
</protein>
<dbReference type="Proteomes" id="UP000054321">
    <property type="component" value="Unassembled WGS sequence"/>
</dbReference>